<evidence type="ECO:0000256" key="2">
    <source>
        <dbReference type="SAM" id="SignalP"/>
    </source>
</evidence>
<comment type="caution">
    <text evidence="3">The sequence shown here is derived from an EMBL/GenBank/DDBJ whole genome shotgun (WGS) entry which is preliminary data.</text>
</comment>
<feature type="transmembrane region" description="Helical" evidence="1">
    <location>
        <begin position="29"/>
        <end position="50"/>
    </location>
</feature>
<organism evidence="3 4">
    <name type="scientific">Rhododendron griersonianum</name>
    <dbReference type="NCBI Taxonomy" id="479676"/>
    <lineage>
        <taxon>Eukaryota</taxon>
        <taxon>Viridiplantae</taxon>
        <taxon>Streptophyta</taxon>
        <taxon>Embryophyta</taxon>
        <taxon>Tracheophyta</taxon>
        <taxon>Spermatophyta</taxon>
        <taxon>Magnoliopsida</taxon>
        <taxon>eudicotyledons</taxon>
        <taxon>Gunneridae</taxon>
        <taxon>Pentapetalae</taxon>
        <taxon>asterids</taxon>
        <taxon>Ericales</taxon>
        <taxon>Ericaceae</taxon>
        <taxon>Ericoideae</taxon>
        <taxon>Rhodoreae</taxon>
        <taxon>Rhododendron</taxon>
    </lineage>
</organism>
<keyword evidence="1" id="KW-0472">Membrane</keyword>
<evidence type="ECO:0000313" key="4">
    <source>
        <dbReference type="Proteomes" id="UP000823749"/>
    </source>
</evidence>
<feature type="chain" id="PRO_5043730983" evidence="2">
    <location>
        <begin position="20"/>
        <end position="205"/>
    </location>
</feature>
<keyword evidence="1" id="KW-1133">Transmembrane helix</keyword>
<keyword evidence="4" id="KW-1185">Reference proteome</keyword>
<dbReference type="Proteomes" id="UP000823749">
    <property type="component" value="Chromosome 5"/>
</dbReference>
<protein>
    <submittedName>
        <fullName evidence="3">Uncharacterized protein</fullName>
    </submittedName>
</protein>
<sequence length="205" mass="22944">MIILTAKICFFLLLGTSLSSDCGDCILVLWFPFSCLILVSEALMVVRALFLRWDIIRNPSVISKRRALYYLETAQAVDQCWHMKDFSLPVIPERLPRSVKKHCTPFSSPLQKQVLSLTTILQTLGIKFTINITDPTATIDATVFPKVAEQIYGITGSNIAIDTPDQPLSAELLDKLTEPKTYSITLKAYMYNLLELLSVGLTCIP</sequence>
<gene>
    <name evidence="3" type="ORF">RHGRI_013117</name>
</gene>
<name>A0AAV6K4K7_9ERIC</name>
<keyword evidence="2" id="KW-0732">Signal</keyword>
<dbReference type="AlphaFoldDB" id="A0AAV6K4K7"/>
<feature type="signal peptide" evidence="2">
    <location>
        <begin position="1"/>
        <end position="19"/>
    </location>
</feature>
<evidence type="ECO:0000313" key="3">
    <source>
        <dbReference type="EMBL" id="KAG5547329.1"/>
    </source>
</evidence>
<dbReference type="EMBL" id="JACTNZ010000005">
    <property type="protein sequence ID" value="KAG5547329.1"/>
    <property type="molecule type" value="Genomic_DNA"/>
</dbReference>
<reference evidence="3" key="1">
    <citation type="submission" date="2020-08" db="EMBL/GenBank/DDBJ databases">
        <title>Plant Genome Project.</title>
        <authorList>
            <person name="Zhang R.-G."/>
        </authorList>
    </citation>
    <scope>NUCLEOTIDE SEQUENCE</scope>
    <source>
        <strain evidence="3">WSP0</strain>
        <tissue evidence="3">Leaf</tissue>
    </source>
</reference>
<keyword evidence="1" id="KW-0812">Transmembrane</keyword>
<accession>A0AAV6K4K7</accession>
<evidence type="ECO:0000256" key="1">
    <source>
        <dbReference type="SAM" id="Phobius"/>
    </source>
</evidence>
<proteinExistence type="predicted"/>